<sequence>MSGHKVTLRTPDGDTTTLARYPEHEDATSHLYSYCLWDDNHDWGVADDYRSADAADGSKLSVTPAPIHRYYQPGNVEPDPRHGVLDWTSKTTSLDGAEFISCDSSNPDALDKSISANTVGVVIRGLNDYLDQHKVTEVEVPPYYSRIPDDHDEIAYEYDDSDDNMVGLNAGIIEAGIRVLNGSGRYPASEHVLHDCQPHPSVLERESHGAVMLAPRTADPAEA</sequence>
<comment type="caution">
    <text evidence="1">The sequence shown here is derived from an EMBL/GenBank/DDBJ whole genome shotgun (WGS) entry which is preliminary data.</text>
</comment>
<dbReference type="OrthoDB" id="276072at2157"/>
<dbReference type="AlphaFoldDB" id="V4GTF3"/>
<protein>
    <submittedName>
        <fullName evidence="1">Uncharacterized protein</fullName>
    </submittedName>
</protein>
<organism evidence="1 2">
    <name type="scientific">Candidatus Halobonum tyrrellensis G22</name>
    <dbReference type="NCBI Taxonomy" id="1324957"/>
    <lineage>
        <taxon>Archaea</taxon>
        <taxon>Methanobacteriati</taxon>
        <taxon>Methanobacteriota</taxon>
        <taxon>Stenosarchaea group</taxon>
        <taxon>Halobacteria</taxon>
        <taxon>Halobacteriales</taxon>
        <taxon>Haloferacaceae</taxon>
        <taxon>Candidatus Halobonum</taxon>
    </lineage>
</organism>
<dbReference type="STRING" id="1324957.K933_09617"/>
<keyword evidence="2" id="KW-1185">Reference proteome</keyword>
<reference evidence="1 2" key="1">
    <citation type="journal article" date="2013" name="Genome Announc.">
        <title>Draft Genome Sequence of 'Candidatus Halobonum tyrrellensis' Strain G22, Isolated from the Hypersaline Waters of Lake Tyrrell, Australia.</title>
        <authorList>
            <person name="Ugalde J.A."/>
            <person name="Narasingarao P."/>
            <person name="Kuo S."/>
            <person name="Podell S."/>
            <person name="Allen E.E."/>
        </authorList>
    </citation>
    <scope>NUCLEOTIDE SEQUENCE [LARGE SCALE GENOMIC DNA]</scope>
    <source>
        <strain evidence="1 2">G22</strain>
    </source>
</reference>
<dbReference type="Proteomes" id="UP000017840">
    <property type="component" value="Unassembled WGS sequence"/>
</dbReference>
<evidence type="ECO:0000313" key="1">
    <source>
        <dbReference type="EMBL" id="ESP88371.1"/>
    </source>
</evidence>
<name>V4GTF3_9EURY</name>
<proteinExistence type="predicted"/>
<gene>
    <name evidence="1" type="ORF">K933_09617</name>
</gene>
<accession>V4GTF3</accession>
<dbReference type="RefSeq" id="WP_023394508.1">
    <property type="nucleotide sequence ID" value="NZ_ASGZ01000029.1"/>
</dbReference>
<evidence type="ECO:0000313" key="2">
    <source>
        <dbReference type="Proteomes" id="UP000017840"/>
    </source>
</evidence>
<dbReference type="EMBL" id="ASGZ01000029">
    <property type="protein sequence ID" value="ESP88371.1"/>
    <property type="molecule type" value="Genomic_DNA"/>
</dbReference>